<protein>
    <submittedName>
        <fullName evidence="2">ADP-ribosylglycohydrolase family protein</fullName>
    </submittedName>
</protein>
<keyword evidence="1" id="KW-0460">Magnesium</keyword>
<dbReference type="SUPFAM" id="SSF101478">
    <property type="entry name" value="ADP-ribosylglycohydrolase"/>
    <property type="match status" value="1"/>
</dbReference>
<dbReference type="RefSeq" id="WP_129223686.1">
    <property type="nucleotide sequence ID" value="NZ_SDOZ01000002.1"/>
</dbReference>
<feature type="binding site" evidence="1">
    <location>
        <position position="281"/>
    </location>
    <ligand>
        <name>Mg(2+)</name>
        <dbReference type="ChEBI" id="CHEBI:18420"/>
        <label>1</label>
    </ligand>
</feature>
<comment type="cofactor">
    <cofactor evidence="1">
        <name>Mg(2+)</name>
        <dbReference type="ChEBI" id="CHEBI:18420"/>
    </cofactor>
    <text evidence="1">Binds 2 magnesium ions per subunit.</text>
</comment>
<reference evidence="2 3" key="1">
    <citation type="journal article" date="2019" name="Gut">
        <title>Antibiotics-induced monodominance of a novel gut bacterial order.</title>
        <authorList>
            <person name="Hildebrand F."/>
            <person name="Moitinho-Silva L."/>
            <person name="Blasche S."/>
            <person name="Jahn M.T."/>
            <person name="Gossmann T.I."/>
            <person name="Heuerta-Cepas J."/>
            <person name="Hercog R."/>
            <person name="Luetge M."/>
            <person name="Bahram M."/>
            <person name="Pryszlak A."/>
            <person name="Alves R.J."/>
            <person name="Waszak S.M."/>
            <person name="Zhu A."/>
            <person name="Ye L."/>
            <person name="Costea P.I."/>
            <person name="Aalvink S."/>
            <person name="Belzer C."/>
            <person name="Forslund S.K."/>
            <person name="Sunagawa S."/>
            <person name="Hentschel U."/>
            <person name="Merten C."/>
            <person name="Patil K.R."/>
            <person name="Benes V."/>
            <person name="Bork P."/>
        </authorList>
    </citation>
    <scope>NUCLEOTIDE SEQUENCE [LARGE SCALE GENOMIC DNA]</scope>
    <source>
        <strain evidence="2 3">HDS1380</strain>
    </source>
</reference>
<keyword evidence="2" id="KW-0378">Hydrolase</keyword>
<dbReference type="GO" id="GO:0046872">
    <property type="term" value="F:metal ion binding"/>
    <property type="evidence" value="ECO:0007669"/>
    <property type="project" value="UniProtKB-KW"/>
</dbReference>
<dbReference type="Proteomes" id="UP000291269">
    <property type="component" value="Unassembled WGS sequence"/>
</dbReference>
<dbReference type="InterPro" id="IPR005502">
    <property type="entry name" value="Ribosyl_crysJ1"/>
</dbReference>
<feature type="binding site" evidence="1">
    <location>
        <position position="279"/>
    </location>
    <ligand>
        <name>Mg(2+)</name>
        <dbReference type="ChEBI" id="CHEBI:18420"/>
        <label>1</label>
    </ligand>
</feature>
<dbReference type="Pfam" id="PF03747">
    <property type="entry name" value="ADP_ribosyl_GH"/>
    <property type="match status" value="1"/>
</dbReference>
<dbReference type="AlphaFoldDB" id="A0A4Q2K981"/>
<dbReference type="OrthoDB" id="9761704at2"/>
<dbReference type="Gene3D" id="1.10.4080.10">
    <property type="entry name" value="ADP-ribosylation/Crystallin J1"/>
    <property type="match status" value="1"/>
</dbReference>
<evidence type="ECO:0000313" key="3">
    <source>
        <dbReference type="Proteomes" id="UP000291269"/>
    </source>
</evidence>
<gene>
    <name evidence="2" type="ORF">ESZ91_02205</name>
</gene>
<accession>A0A4Q2K981</accession>
<dbReference type="GO" id="GO:0016787">
    <property type="term" value="F:hydrolase activity"/>
    <property type="evidence" value="ECO:0007669"/>
    <property type="project" value="UniProtKB-KW"/>
</dbReference>
<dbReference type="InterPro" id="IPR036705">
    <property type="entry name" value="Ribosyl_crysJ1_sf"/>
</dbReference>
<keyword evidence="3" id="KW-1185">Reference proteome</keyword>
<organism evidence="2 3">
    <name type="scientific">Candidatus Borkfalkia ceftriaxoniphila</name>
    <dbReference type="NCBI Taxonomy" id="2508949"/>
    <lineage>
        <taxon>Bacteria</taxon>
        <taxon>Bacillati</taxon>
        <taxon>Bacillota</taxon>
        <taxon>Clostridia</taxon>
        <taxon>Christensenellales</taxon>
        <taxon>Christensenellaceae</taxon>
        <taxon>Candidatus Borkfalkia</taxon>
    </lineage>
</organism>
<sequence length="511" mass="57080">MIIQFNDYKDKVLGCLYGKNIGGTLGAPFECYRGVHDVNFYTQDTSKPIPNDDVDLQLVWLRAVEMEGKKLDAQVLAEYWSTYISASLAEYGTGKNNFRMGIRPPLSGHLRNRNRDSNGAWIRTEIWACLAAGHPDVAARFALEDAMVDHSGEGVYSAVFLAAMQSAAFVESDTMKLIEIGLSYIPEDCGITKGVRTVIECYGKGMDWKQARKVLFRTVPGSFGMMGGYFEGQTPEEDVPVGENGYDAPSNVGIIILGLLYGEGDFARSICLATDCGEDTDCTAGTLAALLGIVLGKKKLPEKWVKGCSDEISTWCLRIDAALRLPKTVTEFAERIIRQTPVMLNEYCDVTAKGGFTIESAAKLHRNGDVVAPYWNTFEKLLGDVPRATRDRFTLYDVVVEYDENFVSLKEGKEKTLSLRFINKLFDPQYLTVRFLDFPAEFVMEGGTEHCVGIEHLHGSFNESRLEIRFTPQSLLRGRYDLVMEIRSEGRMTRNYVPMTFINGNCLEIAK</sequence>
<dbReference type="EMBL" id="SDOZ01000002">
    <property type="protein sequence ID" value="RXZ61218.1"/>
    <property type="molecule type" value="Genomic_DNA"/>
</dbReference>
<name>A0A4Q2K981_9FIRM</name>
<evidence type="ECO:0000313" key="2">
    <source>
        <dbReference type="EMBL" id="RXZ61218.1"/>
    </source>
</evidence>
<evidence type="ECO:0000256" key="1">
    <source>
        <dbReference type="PIRSR" id="PIRSR605502-1"/>
    </source>
</evidence>
<feature type="binding site" evidence="1">
    <location>
        <position position="53"/>
    </location>
    <ligand>
        <name>Mg(2+)</name>
        <dbReference type="ChEBI" id="CHEBI:18420"/>
        <label>1</label>
    </ligand>
</feature>
<proteinExistence type="predicted"/>
<keyword evidence="1" id="KW-0479">Metal-binding</keyword>
<comment type="caution">
    <text evidence="2">The sequence shown here is derived from an EMBL/GenBank/DDBJ whole genome shotgun (WGS) entry which is preliminary data.</text>
</comment>
<feature type="binding site" evidence="1">
    <location>
        <position position="52"/>
    </location>
    <ligand>
        <name>Mg(2+)</name>
        <dbReference type="ChEBI" id="CHEBI:18420"/>
        <label>1</label>
    </ligand>
</feature>